<evidence type="ECO:0000313" key="5">
    <source>
        <dbReference type="Proteomes" id="UP000057609"/>
    </source>
</evidence>
<proteinExistence type="predicted"/>
<dbReference type="KEGG" id="gpi:GPICK_13060"/>
<dbReference type="SMART" id="SM00382">
    <property type="entry name" value="AAA"/>
    <property type="match status" value="1"/>
</dbReference>
<dbReference type="HOGENOM" id="CLU_000604_1_2_7"/>
<evidence type="ECO:0000259" key="3">
    <source>
        <dbReference type="PROSITE" id="PS50893"/>
    </source>
</evidence>
<organism evidence="4 5">
    <name type="scientific">Geobacter pickeringii</name>
    <dbReference type="NCBI Taxonomy" id="345632"/>
    <lineage>
        <taxon>Bacteria</taxon>
        <taxon>Pseudomonadati</taxon>
        <taxon>Thermodesulfobacteriota</taxon>
        <taxon>Desulfuromonadia</taxon>
        <taxon>Geobacterales</taxon>
        <taxon>Geobacteraceae</taxon>
        <taxon>Geobacter</taxon>
    </lineage>
</organism>
<feature type="domain" description="ABC transporter" evidence="3">
    <location>
        <begin position="4"/>
        <end position="233"/>
    </location>
</feature>
<evidence type="ECO:0000313" key="4">
    <source>
        <dbReference type="EMBL" id="AJE04165.1"/>
    </source>
</evidence>
<dbReference type="STRING" id="345632.GPICK_13060"/>
<dbReference type="PANTHER" id="PTHR43038">
    <property type="entry name" value="ATP-BINDING CASSETTE, SUB-FAMILY H, MEMBER 1"/>
    <property type="match status" value="1"/>
</dbReference>
<dbReference type="SUPFAM" id="SSF52540">
    <property type="entry name" value="P-loop containing nucleoside triphosphate hydrolases"/>
    <property type="match status" value="1"/>
</dbReference>
<dbReference type="EMBL" id="CP009788">
    <property type="protein sequence ID" value="AJE04165.1"/>
    <property type="molecule type" value="Genomic_DNA"/>
</dbReference>
<evidence type="ECO:0000256" key="2">
    <source>
        <dbReference type="ARBA" id="ARBA00022840"/>
    </source>
</evidence>
<dbReference type="Pfam" id="PF00005">
    <property type="entry name" value="ABC_tran"/>
    <property type="match status" value="1"/>
</dbReference>
<protein>
    <submittedName>
        <fullName evidence="4">Multidrug ABC transporter ATP-binding protein</fullName>
    </submittedName>
</protein>
<accession>A0A0B5BI38</accession>
<dbReference type="GO" id="GO:0005524">
    <property type="term" value="F:ATP binding"/>
    <property type="evidence" value="ECO:0007669"/>
    <property type="project" value="UniProtKB-KW"/>
</dbReference>
<dbReference type="Proteomes" id="UP000057609">
    <property type="component" value="Chromosome"/>
</dbReference>
<dbReference type="OrthoDB" id="9805130at2"/>
<sequence length="310" mass="33938">MDAIHTDNLTKRFGDLTAVDGLTLTVAPGELFGLVGSDGAGKTTTMRMLCGIMDPSGGEARVLGRHTVREAEAIKDEIGYMSQRFGLYPDLTVLENIHFYADIYGIPRRGRDEKIDRLLAFSNLTPFRRRQAGNLSGGMKQKLGLACALIHTPQVLFLDEPTNGVDPVSRRDFWRILYQLLRGGVTIFVTTAYLDEAERCNRVGLIHKGRLLACDAPRRLKGLMRGTILEVRTDAARQAGRILRTGLDGTTSVGLFGDRVHVVTDTPDQTCSAIEALMAREGVALRGLHSIEPTLEDVFVSVLSATEGAR</sequence>
<keyword evidence="5" id="KW-1185">Reference proteome</keyword>
<name>A0A0B5BI38_9BACT</name>
<dbReference type="InterPro" id="IPR027417">
    <property type="entry name" value="P-loop_NTPase"/>
</dbReference>
<dbReference type="AlphaFoldDB" id="A0A0B5BI38"/>
<reference evidence="4 5" key="1">
    <citation type="journal article" date="2015" name="Genome Announc.">
        <title>Complete Genome of Geobacter pickeringii G13T, a Metal-Reducing Isolate from Sedimentary Kaolin Deposits.</title>
        <authorList>
            <person name="Badalamenti J.P."/>
            <person name="Bond D.R."/>
        </authorList>
    </citation>
    <scope>NUCLEOTIDE SEQUENCE [LARGE SCALE GENOMIC DNA]</scope>
    <source>
        <strain evidence="4 5">G13</strain>
    </source>
</reference>
<dbReference type="InterPro" id="IPR003593">
    <property type="entry name" value="AAA+_ATPase"/>
</dbReference>
<dbReference type="InterPro" id="IPR003439">
    <property type="entry name" value="ABC_transporter-like_ATP-bd"/>
</dbReference>
<evidence type="ECO:0000256" key="1">
    <source>
        <dbReference type="ARBA" id="ARBA00022741"/>
    </source>
</evidence>
<dbReference type="Gene3D" id="3.40.50.300">
    <property type="entry name" value="P-loop containing nucleotide triphosphate hydrolases"/>
    <property type="match status" value="1"/>
</dbReference>
<dbReference type="PROSITE" id="PS00211">
    <property type="entry name" value="ABC_TRANSPORTER_1"/>
    <property type="match status" value="1"/>
</dbReference>
<dbReference type="PANTHER" id="PTHR43038:SF3">
    <property type="entry name" value="ABC TRANSPORTER G FAMILY MEMBER 20 ISOFORM X1"/>
    <property type="match status" value="1"/>
</dbReference>
<keyword evidence="1" id="KW-0547">Nucleotide-binding</keyword>
<dbReference type="GO" id="GO:0016887">
    <property type="term" value="F:ATP hydrolysis activity"/>
    <property type="evidence" value="ECO:0007669"/>
    <property type="project" value="InterPro"/>
</dbReference>
<keyword evidence="2 4" id="KW-0067">ATP-binding</keyword>
<dbReference type="PROSITE" id="PS50893">
    <property type="entry name" value="ABC_TRANSPORTER_2"/>
    <property type="match status" value="1"/>
</dbReference>
<dbReference type="RefSeq" id="WP_039743921.1">
    <property type="nucleotide sequence ID" value="NZ_CP009788.1"/>
</dbReference>
<gene>
    <name evidence="4" type="ORF">GPICK_13060</name>
</gene>
<dbReference type="InterPro" id="IPR017871">
    <property type="entry name" value="ABC_transporter-like_CS"/>
</dbReference>